<evidence type="ECO:0000313" key="9">
    <source>
        <dbReference type="Proteomes" id="UP000075737"/>
    </source>
</evidence>
<evidence type="ECO:0000256" key="1">
    <source>
        <dbReference type="ARBA" id="ARBA00004651"/>
    </source>
</evidence>
<evidence type="ECO:0000259" key="7">
    <source>
        <dbReference type="Pfam" id="PF02706"/>
    </source>
</evidence>
<comment type="caution">
    <text evidence="8">The sequence shown here is derived from an EMBL/GenBank/DDBJ whole genome shotgun (WGS) entry which is preliminary data.</text>
</comment>
<keyword evidence="4 6" id="KW-1133">Transmembrane helix</keyword>
<keyword evidence="2" id="KW-1003">Cell membrane</keyword>
<dbReference type="STRING" id="520767.ATZ99_07500"/>
<evidence type="ECO:0000313" key="8">
    <source>
        <dbReference type="EMBL" id="KYO66933.1"/>
    </source>
</evidence>
<proteinExistence type="predicted"/>
<evidence type="ECO:0000256" key="3">
    <source>
        <dbReference type="ARBA" id="ARBA00022692"/>
    </source>
</evidence>
<organism evidence="8 9">
    <name type="scientific">Thermovenabulum gondwanense</name>
    <dbReference type="NCBI Taxonomy" id="520767"/>
    <lineage>
        <taxon>Bacteria</taxon>
        <taxon>Bacillati</taxon>
        <taxon>Bacillota</taxon>
        <taxon>Clostridia</taxon>
        <taxon>Thermosediminibacterales</taxon>
        <taxon>Thermosediminibacteraceae</taxon>
        <taxon>Thermovenabulum</taxon>
    </lineage>
</organism>
<gene>
    <name evidence="8" type="ORF">ATZ99_07500</name>
</gene>
<evidence type="ECO:0000256" key="2">
    <source>
        <dbReference type="ARBA" id="ARBA00022475"/>
    </source>
</evidence>
<dbReference type="Proteomes" id="UP000075737">
    <property type="component" value="Unassembled WGS sequence"/>
</dbReference>
<evidence type="ECO:0000256" key="4">
    <source>
        <dbReference type="ARBA" id="ARBA00022989"/>
    </source>
</evidence>
<evidence type="ECO:0000256" key="5">
    <source>
        <dbReference type="ARBA" id="ARBA00023136"/>
    </source>
</evidence>
<keyword evidence="5 6" id="KW-0472">Membrane</keyword>
<evidence type="ECO:0000256" key="6">
    <source>
        <dbReference type="SAM" id="Phobius"/>
    </source>
</evidence>
<dbReference type="RefSeq" id="WP_068747908.1">
    <property type="nucleotide sequence ID" value="NZ_LOHZ01000023.1"/>
</dbReference>
<keyword evidence="3 6" id="KW-0812">Transmembrane</keyword>
<dbReference type="EMBL" id="LOHZ01000023">
    <property type="protein sequence ID" value="KYO66933.1"/>
    <property type="molecule type" value="Genomic_DNA"/>
</dbReference>
<comment type="subcellular location">
    <subcellularLocation>
        <location evidence="1">Cell membrane</location>
        <topology evidence="1">Multi-pass membrane protein</topology>
    </subcellularLocation>
</comment>
<reference evidence="8 9" key="1">
    <citation type="submission" date="2015-12" db="EMBL/GenBank/DDBJ databases">
        <title>Draft genome of Thermovenabulum gondwanense isolated from a red thermophilic microbial mat colonisisng an outflow channel of a bore well.</title>
        <authorList>
            <person name="Patel B.K."/>
        </authorList>
    </citation>
    <scope>NUCLEOTIDE SEQUENCE [LARGE SCALE GENOMIC DNA]</scope>
    <source>
        <strain evidence="8 9">R270</strain>
    </source>
</reference>
<feature type="domain" description="Polysaccharide chain length determinant N-terminal" evidence="7">
    <location>
        <begin position="3"/>
        <end position="53"/>
    </location>
</feature>
<accession>A0A162MQC0</accession>
<dbReference type="InterPro" id="IPR003856">
    <property type="entry name" value="LPS_length_determ_N"/>
</dbReference>
<keyword evidence="9" id="KW-1185">Reference proteome</keyword>
<dbReference type="GO" id="GO:0005886">
    <property type="term" value="C:plasma membrane"/>
    <property type="evidence" value="ECO:0007669"/>
    <property type="project" value="UniProtKB-SubCell"/>
</dbReference>
<name>A0A162MQC0_9FIRM</name>
<dbReference type="AlphaFoldDB" id="A0A162MQC0"/>
<protein>
    <recommendedName>
        <fullName evidence="7">Polysaccharide chain length determinant N-terminal domain-containing protein</fullName>
    </recommendedName>
</protein>
<feature type="transmembrane region" description="Helical" evidence="6">
    <location>
        <begin position="20"/>
        <end position="40"/>
    </location>
</feature>
<dbReference type="Pfam" id="PF02706">
    <property type="entry name" value="Wzz"/>
    <property type="match status" value="1"/>
</dbReference>
<sequence length="168" mass="19324">MEEEITLRELIEIILKRKKVLLSFVTVCLIVSIVLSFFIIRPIYEAECKINVSGIYPVVGFLGSNTSSVLLNEKTDNNSNFLFETDQIDKDVTAMLSSLNSYPYSSVNNIKEEILNPVVIERTINELKLDPKIYSYKTMRTYFAKKSSKYLPFHSFRYYAGIFCGILC</sequence>